<evidence type="ECO:0000256" key="5">
    <source>
        <dbReference type="ARBA" id="ARBA00023237"/>
    </source>
</evidence>
<keyword evidence="7 8" id="KW-0131">Cell cycle</keyword>
<dbReference type="InterPro" id="IPR006690">
    <property type="entry name" value="OMPA-like_CS"/>
</dbReference>
<comment type="caution">
    <text evidence="12">The sequence shown here is derived from an EMBL/GenBank/DDBJ whole genome shotgun (WGS) entry which is preliminary data.</text>
</comment>
<dbReference type="CDD" id="cd07185">
    <property type="entry name" value="OmpA_C-like"/>
    <property type="match status" value="1"/>
</dbReference>
<dbReference type="HAMAP" id="MF_02204">
    <property type="entry name" value="Pal"/>
    <property type="match status" value="1"/>
</dbReference>
<dbReference type="PROSITE" id="PS51123">
    <property type="entry name" value="OMPA_2"/>
    <property type="match status" value="1"/>
</dbReference>
<evidence type="ECO:0000259" key="11">
    <source>
        <dbReference type="PROSITE" id="PS51123"/>
    </source>
</evidence>
<dbReference type="OrthoDB" id="9809164at2"/>
<name>A0A501XJL6_9SPHN</name>
<dbReference type="PANTHER" id="PTHR30329">
    <property type="entry name" value="STATOR ELEMENT OF FLAGELLAR MOTOR COMPLEX"/>
    <property type="match status" value="1"/>
</dbReference>
<sequence length="185" mass="19445">MTQKILTFALIAGAVALAGCKSNRDVLPPEAWQPAPAQPQGPAPIDQAGTVPPPENVGSTALPGSQAALIEAAGSDTILFGFDSYGLDERSRQILGAQAEWLARNPQVRASIEGHADERGTREYNLALGERRANAAKNFLAAQGVGADRMSIISYGKERPAVDGSNEEAWAQNRRAVTVVVSGGR</sequence>
<keyword evidence="4 8" id="KW-0564">Palmitate</keyword>
<dbReference type="InterPro" id="IPR006664">
    <property type="entry name" value="OMP_bac"/>
</dbReference>
<proteinExistence type="inferred from homology"/>
<gene>
    <name evidence="8 12" type="primary">pal</name>
    <name evidence="12" type="ORF">FJQ54_10735</name>
</gene>
<keyword evidence="1 8" id="KW-0132">Cell division</keyword>
<evidence type="ECO:0000256" key="1">
    <source>
        <dbReference type="ARBA" id="ARBA00022618"/>
    </source>
</evidence>
<dbReference type="InterPro" id="IPR036737">
    <property type="entry name" value="OmpA-like_sf"/>
</dbReference>
<dbReference type="PRINTS" id="PR01021">
    <property type="entry name" value="OMPADOMAIN"/>
</dbReference>
<evidence type="ECO:0000256" key="9">
    <source>
        <dbReference type="SAM" id="MobiDB-lite"/>
    </source>
</evidence>
<evidence type="ECO:0000313" key="12">
    <source>
        <dbReference type="EMBL" id="TPE60474.1"/>
    </source>
</evidence>
<dbReference type="Gene3D" id="3.30.1330.60">
    <property type="entry name" value="OmpA-like domain"/>
    <property type="match status" value="1"/>
</dbReference>
<feature type="chain" id="PRO_5021384424" description="Peptidoglycan-associated lipoprotein" evidence="10">
    <location>
        <begin position="19"/>
        <end position="185"/>
    </location>
</feature>
<evidence type="ECO:0000256" key="3">
    <source>
        <dbReference type="ARBA" id="ARBA00023136"/>
    </source>
</evidence>
<feature type="region of interest" description="Disordered" evidence="9">
    <location>
        <begin position="28"/>
        <end position="57"/>
    </location>
</feature>
<dbReference type="GO" id="GO:0051301">
    <property type="term" value="P:cell division"/>
    <property type="evidence" value="ECO:0007669"/>
    <property type="project" value="UniProtKB-UniRule"/>
</dbReference>
<dbReference type="InterPro" id="IPR006665">
    <property type="entry name" value="OmpA-like"/>
</dbReference>
<keyword evidence="13" id="KW-1185">Reference proteome</keyword>
<keyword evidence="6 8" id="KW-0449">Lipoprotein</keyword>
<protein>
    <recommendedName>
        <fullName evidence="8">Peptidoglycan-associated lipoprotein</fullName>
        <shortName evidence="8">PAL</shortName>
    </recommendedName>
</protein>
<feature type="signal peptide" evidence="10">
    <location>
        <begin position="1"/>
        <end position="18"/>
    </location>
</feature>
<dbReference type="RefSeq" id="WP_140928410.1">
    <property type="nucleotide sequence ID" value="NZ_VFSU01000026.1"/>
</dbReference>
<dbReference type="EMBL" id="VFSU01000026">
    <property type="protein sequence ID" value="TPE60474.1"/>
    <property type="molecule type" value="Genomic_DNA"/>
</dbReference>
<keyword evidence="2 8" id="KW-0732">Signal</keyword>
<comment type="subcellular location">
    <subcellularLocation>
        <location evidence="8">Cell outer membrane</location>
        <topology evidence="8">Lipid-anchor</topology>
    </subcellularLocation>
</comment>
<evidence type="ECO:0000256" key="2">
    <source>
        <dbReference type="ARBA" id="ARBA00022729"/>
    </source>
</evidence>
<dbReference type="InterPro" id="IPR039001">
    <property type="entry name" value="Pal"/>
</dbReference>
<accession>A0A501XJL6</accession>
<dbReference type="NCBIfam" id="TIGR02802">
    <property type="entry name" value="Pal_lipo"/>
    <property type="match status" value="1"/>
</dbReference>
<dbReference type="PROSITE" id="PS01068">
    <property type="entry name" value="OMPA_1"/>
    <property type="match status" value="1"/>
</dbReference>
<dbReference type="PROSITE" id="PS51257">
    <property type="entry name" value="PROKAR_LIPOPROTEIN"/>
    <property type="match status" value="1"/>
</dbReference>
<evidence type="ECO:0000313" key="13">
    <source>
        <dbReference type="Proteomes" id="UP000319897"/>
    </source>
</evidence>
<comment type="function">
    <text evidence="8">Part of the Tol-Pal system, which plays a role in outer membrane invagination during cell division and is important for maintaining outer membrane integrity.</text>
</comment>
<dbReference type="SUPFAM" id="SSF103088">
    <property type="entry name" value="OmpA-like"/>
    <property type="match status" value="1"/>
</dbReference>
<dbReference type="GO" id="GO:0009279">
    <property type="term" value="C:cell outer membrane"/>
    <property type="evidence" value="ECO:0007669"/>
    <property type="project" value="UniProtKB-SubCell"/>
</dbReference>
<evidence type="ECO:0000256" key="4">
    <source>
        <dbReference type="ARBA" id="ARBA00023139"/>
    </source>
</evidence>
<keyword evidence="5 8" id="KW-0998">Cell outer membrane</keyword>
<dbReference type="AlphaFoldDB" id="A0A501XJL6"/>
<dbReference type="Pfam" id="PF00691">
    <property type="entry name" value="OmpA"/>
    <property type="match status" value="1"/>
</dbReference>
<dbReference type="Proteomes" id="UP000319897">
    <property type="component" value="Unassembled WGS sequence"/>
</dbReference>
<evidence type="ECO:0000256" key="10">
    <source>
        <dbReference type="SAM" id="SignalP"/>
    </source>
</evidence>
<dbReference type="PANTHER" id="PTHR30329:SF21">
    <property type="entry name" value="LIPOPROTEIN YIAD-RELATED"/>
    <property type="match status" value="1"/>
</dbReference>
<organism evidence="12 13">
    <name type="scientific">Sandaracinobacter neustonicus</name>
    <dbReference type="NCBI Taxonomy" id="1715348"/>
    <lineage>
        <taxon>Bacteria</taxon>
        <taxon>Pseudomonadati</taxon>
        <taxon>Pseudomonadota</taxon>
        <taxon>Alphaproteobacteria</taxon>
        <taxon>Sphingomonadales</taxon>
        <taxon>Sphingosinicellaceae</taxon>
        <taxon>Sandaracinobacter</taxon>
    </lineage>
</organism>
<evidence type="ECO:0000256" key="6">
    <source>
        <dbReference type="ARBA" id="ARBA00023288"/>
    </source>
</evidence>
<evidence type="ECO:0000256" key="7">
    <source>
        <dbReference type="ARBA" id="ARBA00023306"/>
    </source>
</evidence>
<comment type="similarity">
    <text evidence="8">Belongs to the Pal lipoprotein family.</text>
</comment>
<dbReference type="InterPro" id="IPR050330">
    <property type="entry name" value="Bact_OuterMem_StrucFunc"/>
</dbReference>
<reference evidence="12 13" key="1">
    <citation type="submission" date="2019-06" db="EMBL/GenBank/DDBJ databases">
        <authorList>
            <person name="Lee I."/>
            <person name="Jang G.I."/>
            <person name="Hwang C.Y."/>
        </authorList>
    </citation>
    <scope>NUCLEOTIDE SEQUENCE [LARGE SCALE GENOMIC DNA]</scope>
    <source>
        <strain evidence="12 13">PAMC 28131</strain>
    </source>
</reference>
<evidence type="ECO:0000256" key="8">
    <source>
        <dbReference type="HAMAP-Rule" id="MF_02204"/>
    </source>
</evidence>
<keyword evidence="3 8" id="KW-0472">Membrane</keyword>
<feature type="domain" description="OmpA-like" evidence="11">
    <location>
        <begin position="67"/>
        <end position="184"/>
    </location>
</feature>
<dbReference type="InterPro" id="IPR014169">
    <property type="entry name" value="Pal_lipo_C"/>
</dbReference>
<comment type="subunit">
    <text evidence="8">The Tol-Pal system is composed of five core proteins: the inner membrane proteins TolA, TolQ and TolR, the periplasmic protein TolB and the outer membrane protein Pal. They form a network linking the inner and outer membranes and the peptidoglycan layer.</text>
</comment>